<proteinExistence type="predicted"/>
<sequence length="70" mass="7443">MTESNVGVVKSALPVDESIDVEASPERVWEKLPDGGSLAAAHREGWRHHLGNWARAASHAPSTVLGELGC</sequence>
<name>A0A6J6CA55_9ZZZZ</name>
<accession>A0A6J6CA55</accession>
<evidence type="ECO:0000313" key="1">
    <source>
        <dbReference type="EMBL" id="CAB4548156.1"/>
    </source>
</evidence>
<gene>
    <name evidence="1" type="ORF">UFOPK1493_00841</name>
</gene>
<organism evidence="1">
    <name type="scientific">freshwater metagenome</name>
    <dbReference type="NCBI Taxonomy" id="449393"/>
    <lineage>
        <taxon>unclassified sequences</taxon>
        <taxon>metagenomes</taxon>
        <taxon>ecological metagenomes</taxon>
    </lineage>
</organism>
<dbReference type="EMBL" id="CAEZSR010000019">
    <property type="protein sequence ID" value="CAB4548156.1"/>
    <property type="molecule type" value="Genomic_DNA"/>
</dbReference>
<dbReference type="AlphaFoldDB" id="A0A6J6CA55"/>
<protein>
    <submittedName>
        <fullName evidence="1">Unannotated protein</fullName>
    </submittedName>
</protein>
<reference evidence="1" key="1">
    <citation type="submission" date="2020-05" db="EMBL/GenBank/DDBJ databases">
        <authorList>
            <person name="Chiriac C."/>
            <person name="Salcher M."/>
            <person name="Ghai R."/>
            <person name="Kavagutti S V."/>
        </authorList>
    </citation>
    <scope>NUCLEOTIDE SEQUENCE</scope>
</reference>